<dbReference type="RefSeq" id="WP_132225586.1">
    <property type="nucleotide sequence ID" value="NZ_JANKBG010000024.1"/>
</dbReference>
<gene>
    <name evidence="2" type="ORF">EDD61_1255</name>
</gene>
<sequence>MWDEYRKEIEQLHLDDSVIKDIQQNSLKKHPHAFWKHKGKWAFAFVFVACFCIGGFMLLKQPKETVILHQPKTYKTISKTQKQDTYLKGKDTTIPLPSEDYGSAKPKTGSAETIKYPVYEQSYPQDLKGIYKKQVSNDTKQEILKEFAEIFHIKNGSYTDTSLKDDTVCVKVMENGTIEVAFFEDKKTNEYISREMLLENATAIYKKYPKLQMDNPMWKIKIDYRDGMLEYQVLLYDETKALWNQELNNITFYVTYQEKNNVLYSTLHMRIKTIARLQQRQSYEIITEKEAKKRFLQKEYMQLDTDTKYLPDKDDIVSVQLQYLDSADEAYRSMQPLVYPIYRFYLKDDQGKEHLVDVPALKEKDWRKLEVEINENN</sequence>
<keyword evidence="3" id="KW-1185">Reference proteome</keyword>
<keyword evidence="1" id="KW-1133">Transmembrane helix</keyword>
<keyword evidence="1" id="KW-0812">Transmembrane</keyword>
<protein>
    <submittedName>
        <fullName evidence="2">Uncharacterized protein</fullName>
    </submittedName>
</protein>
<evidence type="ECO:0000313" key="2">
    <source>
        <dbReference type="EMBL" id="TCU53840.1"/>
    </source>
</evidence>
<dbReference type="AlphaFoldDB" id="A0A4R3SXV1"/>
<evidence type="ECO:0000313" key="3">
    <source>
        <dbReference type="Proteomes" id="UP000295773"/>
    </source>
</evidence>
<comment type="caution">
    <text evidence="2">The sequence shown here is derived from an EMBL/GenBank/DDBJ whole genome shotgun (WGS) entry which is preliminary data.</text>
</comment>
<dbReference type="EMBL" id="SMBP01000025">
    <property type="protein sequence ID" value="TCU53840.1"/>
    <property type="molecule type" value="Genomic_DNA"/>
</dbReference>
<dbReference type="Proteomes" id="UP000295773">
    <property type="component" value="Unassembled WGS sequence"/>
</dbReference>
<evidence type="ECO:0000256" key="1">
    <source>
        <dbReference type="SAM" id="Phobius"/>
    </source>
</evidence>
<feature type="transmembrane region" description="Helical" evidence="1">
    <location>
        <begin position="41"/>
        <end position="59"/>
    </location>
</feature>
<proteinExistence type="predicted"/>
<keyword evidence="1" id="KW-0472">Membrane</keyword>
<reference evidence="2 3" key="1">
    <citation type="submission" date="2019-03" db="EMBL/GenBank/DDBJ databases">
        <title>Genomic Encyclopedia of Type Strains, Phase IV (KMG-IV): sequencing the most valuable type-strain genomes for metagenomic binning, comparative biology and taxonomic classification.</title>
        <authorList>
            <person name="Goeker M."/>
        </authorList>
    </citation>
    <scope>NUCLEOTIDE SEQUENCE [LARGE SCALE GENOMIC DNA]</scope>
    <source>
        <strain evidence="2 3">DSM 29481</strain>
    </source>
</reference>
<organism evidence="2 3">
    <name type="scientific">Longicatena caecimuris</name>
    <dbReference type="NCBI Taxonomy" id="1796635"/>
    <lineage>
        <taxon>Bacteria</taxon>
        <taxon>Bacillati</taxon>
        <taxon>Bacillota</taxon>
        <taxon>Erysipelotrichia</taxon>
        <taxon>Erysipelotrichales</taxon>
        <taxon>Erysipelotrichaceae</taxon>
        <taxon>Longicatena</taxon>
    </lineage>
</organism>
<name>A0A4R3SXV1_9FIRM</name>
<accession>A0A4R3SXV1</accession>